<proteinExistence type="predicted"/>
<organism evidence="1 2">
    <name type="scientific">Limosilactobacillus coleohominis</name>
    <dbReference type="NCBI Taxonomy" id="181675"/>
    <lineage>
        <taxon>Bacteria</taxon>
        <taxon>Bacillati</taxon>
        <taxon>Bacillota</taxon>
        <taxon>Bacilli</taxon>
        <taxon>Lactobacillales</taxon>
        <taxon>Lactobacillaceae</taxon>
        <taxon>Limosilactobacillus</taxon>
    </lineage>
</organism>
<dbReference type="RefSeq" id="WP_204785577.1">
    <property type="nucleotide sequence ID" value="NZ_JACJKU010000123.1"/>
</dbReference>
<protein>
    <recommendedName>
        <fullName evidence="3">DUF2479 domain-containing protein</fullName>
    </recommendedName>
</protein>
<sequence>MASNSDALYYVLSKIYHHPEIVIATVPQYSNAVAITISDKLKISDSNFYFPDHKLMVNRLSPDFVAKNGDLLDYYFDMTDQDNPGYHDVWITTGHIERQHAFLIELSFE</sequence>
<gene>
    <name evidence="1" type="ORF">H5975_07860</name>
</gene>
<evidence type="ECO:0000313" key="1">
    <source>
        <dbReference type="EMBL" id="MBM6941361.1"/>
    </source>
</evidence>
<reference evidence="1 2" key="1">
    <citation type="journal article" date="2021" name="Sci. Rep.">
        <title>The distribution of antibiotic resistance genes in chicken gut microbiota commensals.</title>
        <authorList>
            <person name="Juricova H."/>
            <person name="Matiasovicova J."/>
            <person name="Kubasova T."/>
            <person name="Cejkova D."/>
            <person name="Rychlik I."/>
        </authorList>
    </citation>
    <scope>NUCLEOTIDE SEQUENCE [LARGE SCALE GENOMIC DNA]</scope>
    <source>
        <strain evidence="1 2">An574</strain>
    </source>
</reference>
<evidence type="ECO:0008006" key="3">
    <source>
        <dbReference type="Google" id="ProtNLM"/>
    </source>
</evidence>
<keyword evidence="2" id="KW-1185">Reference proteome</keyword>
<name>A0ABS2GZW6_9LACO</name>
<dbReference type="Proteomes" id="UP000785625">
    <property type="component" value="Unassembled WGS sequence"/>
</dbReference>
<dbReference type="EMBL" id="JACJKU010000123">
    <property type="protein sequence ID" value="MBM6941361.1"/>
    <property type="molecule type" value="Genomic_DNA"/>
</dbReference>
<accession>A0ABS2GZW6</accession>
<evidence type="ECO:0000313" key="2">
    <source>
        <dbReference type="Proteomes" id="UP000785625"/>
    </source>
</evidence>
<comment type="caution">
    <text evidence="1">The sequence shown here is derived from an EMBL/GenBank/DDBJ whole genome shotgun (WGS) entry which is preliminary data.</text>
</comment>